<keyword evidence="2" id="KW-1185">Reference proteome</keyword>
<protein>
    <recommendedName>
        <fullName evidence="3">Schlafen AlbA-2 domain-containing protein</fullName>
    </recommendedName>
</protein>
<reference evidence="1 2" key="1">
    <citation type="submission" date="2020-10" db="EMBL/GenBank/DDBJ databases">
        <title>Pygocentrus nattereri (red-bellied piranha) genome, fPygNat1, primary haplotype.</title>
        <authorList>
            <person name="Myers G."/>
            <person name="Meyer A."/>
            <person name="Karagic N."/>
            <person name="Pippel M."/>
            <person name="Winkler S."/>
            <person name="Tracey A."/>
            <person name="Wood J."/>
            <person name="Formenti G."/>
            <person name="Howe K."/>
            <person name="Fedrigo O."/>
            <person name="Jarvis E.D."/>
        </authorList>
    </citation>
    <scope>NUCLEOTIDE SEQUENCE [LARGE SCALE GENOMIC DNA]</scope>
</reference>
<dbReference type="AlphaFoldDB" id="A0A3B4ED87"/>
<evidence type="ECO:0000313" key="2">
    <source>
        <dbReference type="Proteomes" id="UP001501920"/>
    </source>
</evidence>
<dbReference type="Ensembl" id="ENSPNAT00000026424.2">
    <property type="protein sequence ID" value="ENSPNAP00000034492.2"/>
    <property type="gene ID" value="ENSPNAG00000003789.2"/>
</dbReference>
<dbReference type="Proteomes" id="UP001501920">
    <property type="component" value="Chromosome 8"/>
</dbReference>
<name>A0A3B4ED87_PYGNA</name>
<proteinExistence type="predicted"/>
<reference evidence="1" key="3">
    <citation type="submission" date="2025-09" db="UniProtKB">
        <authorList>
            <consortium name="Ensembl"/>
        </authorList>
    </citation>
    <scope>IDENTIFICATION</scope>
</reference>
<organism evidence="1 2">
    <name type="scientific">Pygocentrus nattereri</name>
    <name type="common">Red-bellied piranha</name>
    <dbReference type="NCBI Taxonomy" id="42514"/>
    <lineage>
        <taxon>Eukaryota</taxon>
        <taxon>Metazoa</taxon>
        <taxon>Chordata</taxon>
        <taxon>Craniata</taxon>
        <taxon>Vertebrata</taxon>
        <taxon>Euteleostomi</taxon>
        <taxon>Actinopterygii</taxon>
        <taxon>Neopterygii</taxon>
        <taxon>Teleostei</taxon>
        <taxon>Ostariophysi</taxon>
        <taxon>Characiformes</taxon>
        <taxon>Characoidei</taxon>
        <taxon>Pygocentrus</taxon>
    </lineage>
</organism>
<dbReference type="InterPro" id="IPR029684">
    <property type="entry name" value="Schlafen"/>
</dbReference>
<dbReference type="PANTHER" id="PTHR12155:SF30">
    <property type="entry name" value="PROTEIN SLFN14"/>
    <property type="match status" value="1"/>
</dbReference>
<evidence type="ECO:0000313" key="1">
    <source>
        <dbReference type="Ensembl" id="ENSPNAP00000034492.2"/>
    </source>
</evidence>
<accession>A0A3B4ED87</accession>
<evidence type="ECO:0008006" key="3">
    <source>
        <dbReference type="Google" id="ProtNLM"/>
    </source>
</evidence>
<dbReference type="PANTHER" id="PTHR12155">
    <property type="entry name" value="SCHLAFEN"/>
    <property type="match status" value="1"/>
</dbReference>
<sequence>MKHSCIDGIINSTNINTCTFHYKHEWVVWIEETTFGEEARKKMDNNKRRQQREVFLRFICALLNSGGGYLFAKNANQQNKRHNDALGSDLEKGLNELLYPKLIQDFIHITQNENELQFHVKPWCSCLVGEDAAPSPR</sequence>
<reference evidence="1" key="2">
    <citation type="submission" date="2025-08" db="UniProtKB">
        <authorList>
            <consortium name="Ensembl"/>
        </authorList>
    </citation>
    <scope>IDENTIFICATION</scope>
</reference>
<dbReference type="GeneTree" id="ENSGT00970000196867"/>